<organism evidence="3 4">
    <name type="scientific">Candidatus Kerfeldbacteria bacterium CG08_land_8_20_14_0_20_40_16</name>
    <dbReference type="NCBI Taxonomy" id="2014244"/>
    <lineage>
        <taxon>Bacteria</taxon>
        <taxon>Candidatus Kerfeldiibacteriota</taxon>
    </lineage>
</organism>
<dbReference type="SUPFAM" id="SSF142338">
    <property type="entry name" value="CofD-like"/>
    <property type="match status" value="1"/>
</dbReference>
<dbReference type="NCBIfam" id="TIGR01826">
    <property type="entry name" value="CofD_related"/>
    <property type="match status" value="1"/>
</dbReference>
<dbReference type="InterPro" id="IPR010119">
    <property type="entry name" value="Gluconeogen_factor"/>
</dbReference>
<dbReference type="GO" id="GO:0008360">
    <property type="term" value="P:regulation of cell shape"/>
    <property type="evidence" value="ECO:0007669"/>
    <property type="project" value="UniProtKB-UniRule"/>
</dbReference>
<dbReference type="InterPro" id="IPR038136">
    <property type="entry name" value="CofD-like_dom_sf"/>
</dbReference>
<reference evidence="3 4" key="1">
    <citation type="submission" date="2017-09" db="EMBL/GenBank/DDBJ databases">
        <title>Depth-based differentiation of microbial function through sediment-hosted aquifers and enrichment of novel symbionts in the deep terrestrial subsurface.</title>
        <authorList>
            <person name="Probst A.J."/>
            <person name="Ladd B."/>
            <person name="Jarett J.K."/>
            <person name="Geller-Mcgrath D.E."/>
            <person name="Sieber C.M."/>
            <person name="Emerson J.B."/>
            <person name="Anantharaman K."/>
            <person name="Thomas B.C."/>
            <person name="Malmstrom R."/>
            <person name="Stieglmeier M."/>
            <person name="Klingl A."/>
            <person name="Woyke T."/>
            <person name="Ryan C.M."/>
            <person name="Banfield J.F."/>
        </authorList>
    </citation>
    <scope>NUCLEOTIDE SEQUENCE [LARGE SCALE GENOMIC DNA]</scope>
    <source>
        <strain evidence="3">CG08_land_8_20_14_0_20_40_16</strain>
    </source>
</reference>
<dbReference type="PANTHER" id="PTHR30135">
    <property type="entry name" value="UNCHARACTERIZED PROTEIN YVCK-RELATED"/>
    <property type="match status" value="1"/>
</dbReference>
<dbReference type="HAMAP" id="MF_00973">
    <property type="entry name" value="Gluconeogen_factor"/>
    <property type="match status" value="1"/>
</dbReference>
<evidence type="ECO:0000313" key="3">
    <source>
        <dbReference type="EMBL" id="PIS42513.1"/>
    </source>
</evidence>
<dbReference type="CDD" id="cd07187">
    <property type="entry name" value="YvcK_like"/>
    <property type="match status" value="1"/>
</dbReference>
<keyword evidence="1 2" id="KW-0963">Cytoplasm</keyword>
<dbReference type="Proteomes" id="UP000231542">
    <property type="component" value="Unassembled WGS sequence"/>
</dbReference>
<comment type="similarity">
    <text evidence="2">Belongs to the gluconeogenesis factor family.</text>
</comment>
<name>A0A2H0YXQ8_9BACT</name>
<evidence type="ECO:0000313" key="4">
    <source>
        <dbReference type="Proteomes" id="UP000231542"/>
    </source>
</evidence>
<dbReference type="PANTHER" id="PTHR30135:SF3">
    <property type="entry name" value="GLUCONEOGENESIS FACTOR-RELATED"/>
    <property type="match status" value="1"/>
</dbReference>
<comment type="caution">
    <text evidence="3">The sequence shown here is derived from an EMBL/GenBank/DDBJ whole genome shotgun (WGS) entry which is preliminary data.</text>
</comment>
<dbReference type="AlphaFoldDB" id="A0A2H0YXQ8"/>
<comment type="subcellular location">
    <subcellularLocation>
        <location evidence="2">Cytoplasm</location>
    </subcellularLocation>
</comment>
<protein>
    <recommendedName>
        <fullName evidence="2">Putative gluconeogenesis factor</fullName>
    </recommendedName>
</protein>
<dbReference type="GO" id="GO:0043743">
    <property type="term" value="F:LPPG:FO 2-phospho-L-lactate transferase activity"/>
    <property type="evidence" value="ECO:0007669"/>
    <property type="project" value="InterPro"/>
</dbReference>
<sequence>MRKKRAKIVTIGGGTGSSQVLLELKKYPVQLSAIVTMMDSGGSTGQLVKEAKVHPMGDVRQALLALSKASPDQKEFFDFRFARGGLRGHNLGNMILAAFEKATGNFEKSIEIIKRFLTVKGDVIPVTLEFTDLVAYLKNGKKLVREDRLELLTKKSYSFKRLGLTHKVKANPKAIKAIREAEIIIIGPGNPLRSILPNFLVTGIKSAVKKSKAKAIFLANLMNKKGQTDQLTLSESIAFYEQYIGKGVIDYVVYNSADFSKDLLRKYQLKDESLLKIDKDNLQRSNYKAIGAPLLAKGGFSQKKEDVLLTRTAIRHDPKKLAKIIMRIISERKK</sequence>
<evidence type="ECO:0000256" key="2">
    <source>
        <dbReference type="HAMAP-Rule" id="MF_00973"/>
    </source>
</evidence>
<proteinExistence type="inferred from homology"/>
<dbReference type="Gene3D" id="3.40.50.10680">
    <property type="entry name" value="CofD-like domains"/>
    <property type="match status" value="1"/>
</dbReference>
<dbReference type="InterPro" id="IPR002882">
    <property type="entry name" value="CofD"/>
</dbReference>
<dbReference type="EMBL" id="PEXU01000038">
    <property type="protein sequence ID" value="PIS42513.1"/>
    <property type="molecule type" value="Genomic_DNA"/>
</dbReference>
<dbReference type="GO" id="GO:0005737">
    <property type="term" value="C:cytoplasm"/>
    <property type="evidence" value="ECO:0007669"/>
    <property type="project" value="UniProtKB-SubCell"/>
</dbReference>
<dbReference type="Pfam" id="PF01933">
    <property type="entry name" value="CofD"/>
    <property type="match status" value="1"/>
</dbReference>
<accession>A0A2H0YXQ8</accession>
<gene>
    <name evidence="3" type="ORF">COT24_03015</name>
</gene>
<evidence type="ECO:0000256" key="1">
    <source>
        <dbReference type="ARBA" id="ARBA00022490"/>
    </source>
</evidence>
<comment type="function">
    <text evidence="2">Required for morphogenesis under gluconeogenic growth conditions.</text>
</comment>